<dbReference type="EMBL" id="VSSQ01094965">
    <property type="protein sequence ID" value="MPN39260.1"/>
    <property type="molecule type" value="Genomic_DNA"/>
</dbReference>
<proteinExistence type="predicted"/>
<comment type="caution">
    <text evidence="1">The sequence shown here is derived from an EMBL/GenBank/DDBJ whole genome shotgun (WGS) entry which is preliminary data.</text>
</comment>
<evidence type="ECO:0000313" key="1">
    <source>
        <dbReference type="EMBL" id="MPN39260.1"/>
    </source>
</evidence>
<protein>
    <recommendedName>
        <fullName evidence="2">NADPH-dependent FMN reductase-like domain-containing protein</fullName>
    </recommendedName>
</protein>
<reference evidence="1" key="1">
    <citation type="submission" date="2019-08" db="EMBL/GenBank/DDBJ databases">
        <authorList>
            <person name="Kucharzyk K."/>
            <person name="Murdoch R.W."/>
            <person name="Higgins S."/>
            <person name="Loffler F."/>
        </authorList>
    </citation>
    <scope>NUCLEOTIDE SEQUENCE</scope>
</reference>
<organism evidence="1">
    <name type="scientific">bioreactor metagenome</name>
    <dbReference type="NCBI Taxonomy" id="1076179"/>
    <lineage>
        <taxon>unclassified sequences</taxon>
        <taxon>metagenomes</taxon>
        <taxon>ecological metagenomes</taxon>
    </lineage>
</organism>
<dbReference type="SUPFAM" id="SSF52218">
    <property type="entry name" value="Flavoproteins"/>
    <property type="match status" value="1"/>
</dbReference>
<evidence type="ECO:0008006" key="2">
    <source>
        <dbReference type="Google" id="ProtNLM"/>
    </source>
</evidence>
<dbReference type="Gene3D" id="3.40.50.360">
    <property type="match status" value="1"/>
</dbReference>
<name>A0A645HKH2_9ZZZZ</name>
<dbReference type="InterPro" id="IPR029039">
    <property type="entry name" value="Flavoprotein-like_sf"/>
</dbReference>
<accession>A0A645HKH2</accession>
<dbReference type="AlphaFoldDB" id="A0A645HKH2"/>
<sequence>MKDGIAKINRACMTSDVVVYLCPVVFGQFSANMKSAIDRWLPNMLPFFLTRKDGSTMHPPRYESYAKQIMIGYAESLSEDDAQLFVDITQKHRSSVTTLIDRGNDAELADVLRTISLERVGGSL</sequence>
<gene>
    <name evidence="1" type="ORF">SDC9_186788</name>
</gene>